<accession>A0AAV4TMQ0</accession>
<name>A0AAV4TMQ0_CAEEX</name>
<protein>
    <submittedName>
        <fullName evidence="1">Uncharacterized protein</fullName>
    </submittedName>
</protein>
<keyword evidence="2" id="KW-1185">Reference proteome</keyword>
<sequence length="213" mass="25180">MAKVFTEFSVFTTVVEPSTMLLEQFETKVQLRVKMLEKSLKVFRQTDKFSADELSSNRTPLSLSIEVEQMDFTLKLHGQRFYGYCIVSRWERHNYLKYTAHESVHEDNGIIRKGIPNSENTRFKWHSFPIEGIQFQYPSVSEKLHKKHTKEKKQGAKRSSRPLQSVFGDIHSSLNWVLMRLKETLLWCLRLPRSNLPGVSLARRREDFLFHHH</sequence>
<dbReference type="AlphaFoldDB" id="A0AAV4TMQ0"/>
<reference evidence="1 2" key="1">
    <citation type="submission" date="2021-06" db="EMBL/GenBank/DDBJ databases">
        <title>Caerostris extrusa draft genome.</title>
        <authorList>
            <person name="Kono N."/>
            <person name="Arakawa K."/>
        </authorList>
    </citation>
    <scope>NUCLEOTIDE SEQUENCE [LARGE SCALE GENOMIC DNA]</scope>
</reference>
<evidence type="ECO:0000313" key="1">
    <source>
        <dbReference type="EMBL" id="GIY46247.1"/>
    </source>
</evidence>
<gene>
    <name evidence="1" type="ORF">CEXT_548741</name>
</gene>
<comment type="caution">
    <text evidence="1">The sequence shown here is derived from an EMBL/GenBank/DDBJ whole genome shotgun (WGS) entry which is preliminary data.</text>
</comment>
<dbReference type="Proteomes" id="UP001054945">
    <property type="component" value="Unassembled WGS sequence"/>
</dbReference>
<proteinExistence type="predicted"/>
<organism evidence="1 2">
    <name type="scientific">Caerostris extrusa</name>
    <name type="common">Bark spider</name>
    <name type="synonym">Caerostris bankana</name>
    <dbReference type="NCBI Taxonomy" id="172846"/>
    <lineage>
        <taxon>Eukaryota</taxon>
        <taxon>Metazoa</taxon>
        <taxon>Ecdysozoa</taxon>
        <taxon>Arthropoda</taxon>
        <taxon>Chelicerata</taxon>
        <taxon>Arachnida</taxon>
        <taxon>Araneae</taxon>
        <taxon>Araneomorphae</taxon>
        <taxon>Entelegynae</taxon>
        <taxon>Araneoidea</taxon>
        <taxon>Araneidae</taxon>
        <taxon>Caerostris</taxon>
    </lineage>
</organism>
<evidence type="ECO:0000313" key="2">
    <source>
        <dbReference type="Proteomes" id="UP001054945"/>
    </source>
</evidence>
<dbReference type="EMBL" id="BPLR01011391">
    <property type="protein sequence ID" value="GIY46247.1"/>
    <property type="molecule type" value="Genomic_DNA"/>
</dbReference>